<dbReference type="Proteomes" id="UP000828048">
    <property type="component" value="Chromosome 9"/>
</dbReference>
<comment type="caution">
    <text evidence="1">The sequence shown here is derived from an EMBL/GenBank/DDBJ whole genome shotgun (WGS) entry which is preliminary data.</text>
</comment>
<evidence type="ECO:0000313" key="2">
    <source>
        <dbReference type="Proteomes" id="UP000828048"/>
    </source>
</evidence>
<organism evidence="1 2">
    <name type="scientific">Vaccinium darrowii</name>
    <dbReference type="NCBI Taxonomy" id="229202"/>
    <lineage>
        <taxon>Eukaryota</taxon>
        <taxon>Viridiplantae</taxon>
        <taxon>Streptophyta</taxon>
        <taxon>Embryophyta</taxon>
        <taxon>Tracheophyta</taxon>
        <taxon>Spermatophyta</taxon>
        <taxon>Magnoliopsida</taxon>
        <taxon>eudicotyledons</taxon>
        <taxon>Gunneridae</taxon>
        <taxon>Pentapetalae</taxon>
        <taxon>asterids</taxon>
        <taxon>Ericales</taxon>
        <taxon>Ericaceae</taxon>
        <taxon>Vaccinioideae</taxon>
        <taxon>Vaccinieae</taxon>
        <taxon>Vaccinium</taxon>
    </lineage>
</organism>
<name>A0ACB7ZGV0_9ERIC</name>
<sequence length="395" mass="43694">MSLCNSKSPTHFRIQQSQPVLFLYFLRLTIFVFVPFPSANSIYFYTNDFQPNDPKILYQGGAFAANGAIELTNALEMDFIKRVGRASYADPVHLWDSKTGNITEFKTYFTFNITSTNKTYLGDGLTFFLSPYNASIPINPLEGLLGLSNSTGLGHTITNNQTFAVEFDTKQDSWDPCPYHIGIDVNSIASVAYTELDDRLVNGTSAEVWVNYDPTTTTLKVWLSFDGGQSYYELFYYNIDLRNVLPEWVSIGFSASLATSSIERHTITSWRFNSDYSMLDDSSNSTLGPPPSASASNSASLSSPSNSTSGASLPRITGHKRNPSPVVYLLLGIISTIFVVLVVHLSLLIRKKMNDRPISQVNDGGNGAHHCAPPQTPPSDEFPRGSEYGRIIYTL</sequence>
<keyword evidence="2" id="KW-1185">Reference proteome</keyword>
<proteinExistence type="predicted"/>
<evidence type="ECO:0000313" key="1">
    <source>
        <dbReference type="EMBL" id="KAH7865132.1"/>
    </source>
</evidence>
<reference evidence="1 2" key="1">
    <citation type="journal article" date="2021" name="Hortic Res">
        <title>High-quality reference genome and annotation aids understanding of berry development for evergreen blueberry (Vaccinium darrowii).</title>
        <authorList>
            <person name="Yu J."/>
            <person name="Hulse-Kemp A.M."/>
            <person name="Babiker E."/>
            <person name="Staton M."/>
        </authorList>
    </citation>
    <scope>NUCLEOTIDE SEQUENCE [LARGE SCALE GENOMIC DNA]</scope>
    <source>
        <strain evidence="2">cv. NJ 8807/NJ 8810</strain>
        <tissue evidence="1">Young leaf</tissue>
    </source>
</reference>
<accession>A0ACB7ZGV0</accession>
<protein>
    <submittedName>
        <fullName evidence="1">Uncharacterized protein</fullName>
    </submittedName>
</protein>
<gene>
    <name evidence="1" type="ORF">Vadar_002643</name>
</gene>
<dbReference type="EMBL" id="CM037159">
    <property type="protein sequence ID" value="KAH7865132.1"/>
    <property type="molecule type" value="Genomic_DNA"/>
</dbReference>